<dbReference type="Gene3D" id="1.25.40.20">
    <property type="entry name" value="Ankyrin repeat-containing domain"/>
    <property type="match status" value="1"/>
</dbReference>
<dbReference type="STRING" id="564608.C1N266"/>
<dbReference type="Pfam" id="PF12937">
    <property type="entry name" value="F-box-like"/>
    <property type="match status" value="1"/>
</dbReference>
<dbReference type="SUPFAM" id="SSF48403">
    <property type="entry name" value="Ankyrin repeat"/>
    <property type="match status" value="1"/>
</dbReference>
<evidence type="ECO:0000259" key="2">
    <source>
        <dbReference type="PROSITE" id="PS50181"/>
    </source>
</evidence>
<dbReference type="Pfam" id="PF12796">
    <property type="entry name" value="Ank_2"/>
    <property type="match status" value="1"/>
</dbReference>
<evidence type="ECO:0000313" key="4">
    <source>
        <dbReference type="Proteomes" id="UP000001876"/>
    </source>
</evidence>
<dbReference type="AlphaFoldDB" id="C1N266"/>
<dbReference type="RefSeq" id="XP_003062237.1">
    <property type="nucleotide sequence ID" value="XM_003062191.1"/>
</dbReference>
<evidence type="ECO:0000313" key="3">
    <source>
        <dbReference type="EMBL" id="EEH53949.1"/>
    </source>
</evidence>
<dbReference type="EMBL" id="GG663745">
    <property type="protein sequence ID" value="EEH53949.1"/>
    <property type="molecule type" value="Genomic_DNA"/>
</dbReference>
<dbReference type="Gene3D" id="1.20.1280.50">
    <property type="match status" value="1"/>
</dbReference>
<protein>
    <submittedName>
        <fullName evidence="3">Predicted protein</fullName>
    </submittedName>
</protein>
<accession>C1N266</accession>
<evidence type="ECO:0000256" key="1">
    <source>
        <dbReference type="PROSITE-ProRule" id="PRU00023"/>
    </source>
</evidence>
<dbReference type="SUPFAM" id="SSF81383">
    <property type="entry name" value="F-box domain"/>
    <property type="match status" value="1"/>
</dbReference>
<dbReference type="OrthoDB" id="1585644at2759"/>
<gene>
    <name evidence="3" type="ORF">MICPUCDRAFT_70129</name>
</gene>
<dbReference type="Proteomes" id="UP000001876">
    <property type="component" value="Unassembled WGS sequence"/>
</dbReference>
<sequence>MKNDFKTRRRVASSHLMASPVAAASAAADPDPAPLFPSLPDDVLARILALVPDERDLARLSCVCAVWRDALATSRAWETLCRSGSLAARIAPKRPRRPHRSIYLDHLRDRRARRRAAYDGVVDIAHEHARAGGDDPRGDDAKFRALRRAIDDVVKAHQPEATLRDVLDHRSGAYGGRTMLGIAAQWGATALVRDLVASGADRSIADDDGWTPLMEAAFRGNRENVSTLAADTVSRVWDDHTHIPRYDVSREPWVTDARASRRCEAKGAGVGAGRVRGPFNAAEWARFRGHGDVSDWLFGELSTRLYEDCKKYGDWYEGGWYTNTTPWRL</sequence>
<keyword evidence="1" id="KW-0040">ANK repeat</keyword>
<dbReference type="PROSITE" id="PS50088">
    <property type="entry name" value="ANK_REPEAT"/>
    <property type="match status" value="1"/>
</dbReference>
<dbReference type="KEGG" id="mpp:MICPUCDRAFT_70129"/>
<feature type="domain" description="F-box" evidence="2">
    <location>
        <begin position="33"/>
        <end position="80"/>
    </location>
</feature>
<keyword evidence="4" id="KW-1185">Reference proteome</keyword>
<dbReference type="GeneID" id="9687676"/>
<dbReference type="InterPro" id="IPR001810">
    <property type="entry name" value="F-box_dom"/>
</dbReference>
<dbReference type="InterPro" id="IPR036770">
    <property type="entry name" value="Ankyrin_rpt-contain_sf"/>
</dbReference>
<dbReference type="InterPro" id="IPR002110">
    <property type="entry name" value="Ankyrin_rpt"/>
</dbReference>
<reference evidence="3 4" key="1">
    <citation type="journal article" date="2009" name="Science">
        <title>Green evolution and dynamic adaptations revealed by genomes of the marine picoeukaryotes Micromonas.</title>
        <authorList>
            <person name="Worden A.Z."/>
            <person name="Lee J.H."/>
            <person name="Mock T."/>
            <person name="Rouze P."/>
            <person name="Simmons M.P."/>
            <person name="Aerts A.L."/>
            <person name="Allen A.E."/>
            <person name="Cuvelier M.L."/>
            <person name="Derelle E."/>
            <person name="Everett M.V."/>
            <person name="Foulon E."/>
            <person name="Grimwood J."/>
            <person name="Gundlach H."/>
            <person name="Henrissat B."/>
            <person name="Napoli C."/>
            <person name="McDonald S.M."/>
            <person name="Parker M.S."/>
            <person name="Rombauts S."/>
            <person name="Salamov A."/>
            <person name="Von Dassow P."/>
            <person name="Badger J.H."/>
            <person name="Coutinho P.M."/>
            <person name="Demir E."/>
            <person name="Dubchak I."/>
            <person name="Gentemann C."/>
            <person name="Eikrem W."/>
            <person name="Gready J.E."/>
            <person name="John U."/>
            <person name="Lanier W."/>
            <person name="Lindquist E.A."/>
            <person name="Lucas S."/>
            <person name="Mayer K.F."/>
            <person name="Moreau H."/>
            <person name="Not F."/>
            <person name="Otillar R."/>
            <person name="Panaud O."/>
            <person name="Pangilinan J."/>
            <person name="Paulsen I."/>
            <person name="Piegu B."/>
            <person name="Poliakov A."/>
            <person name="Robbens S."/>
            <person name="Schmutz J."/>
            <person name="Toulza E."/>
            <person name="Wyss T."/>
            <person name="Zelensky A."/>
            <person name="Zhou K."/>
            <person name="Armbrust E.V."/>
            <person name="Bhattacharya D."/>
            <person name="Goodenough U.W."/>
            <person name="Van de Peer Y."/>
            <person name="Grigoriev I.V."/>
        </authorList>
    </citation>
    <scope>NUCLEOTIDE SEQUENCE [LARGE SCALE GENOMIC DNA]</scope>
    <source>
        <strain evidence="3 4">CCMP1545</strain>
    </source>
</reference>
<proteinExistence type="predicted"/>
<name>C1N266_MICPC</name>
<dbReference type="PROSITE" id="PS50181">
    <property type="entry name" value="FBOX"/>
    <property type="match status" value="1"/>
</dbReference>
<organism evidence="4">
    <name type="scientific">Micromonas pusilla (strain CCMP1545)</name>
    <name type="common">Picoplanktonic green alga</name>
    <dbReference type="NCBI Taxonomy" id="564608"/>
    <lineage>
        <taxon>Eukaryota</taxon>
        <taxon>Viridiplantae</taxon>
        <taxon>Chlorophyta</taxon>
        <taxon>Mamiellophyceae</taxon>
        <taxon>Mamiellales</taxon>
        <taxon>Mamiellaceae</taxon>
        <taxon>Micromonas</taxon>
    </lineage>
</organism>
<dbReference type="InterPro" id="IPR036047">
    <property type="entry name" value="F-box-like_dom_sf"/>
</dbReference>
<feature type="repeat" description="ANK" evidence="1">
    <location>
        <begin position="175"/>
        <end position="207"/>
    </location>
</feature>